<organism evidence="2 3">
    <name type="scientific">[Clostridium] polysaccharolyticum</name>
    <dbReference type="NCBI Taxonomy" id="29364"/>
    <lineage>
        <taxon>Bacteria</taxon>
        <taxon>Bacillati</taxon>
        <taxon>Bacillota</taxon>
        <taxon>Clostridia</taxon>
        <taxon>Lachnospirales</taxon>
        <taxon>Lachnospiraceae</taxon>
    </lineage>
</organism>
<dbReference type="EMBL" id="FOHN01000005">
    <property type="protein sequence ID" value="SES90936.1"/>
    <property type="molecule type" value="Genomic_DNA"/>
</dbReference>
<dbReference type="RefSeq" id="WP_177180633.1">
    <property type="nucleotide sequence ID" value="NZ_FOHN01000005.1"/>
</dbReference>
<evidence type="ECO:0000259" key="1">
    <source>
        <dbReference type="Pfam" id="PF02579"/>
    </source>
</evidence>
<sequence length="139" mass="15523">MYRIAIGSSNGEIVDLKFGEVSEFIIYEAEGEQYRLLERRLVREEALSQNEFCNSGCGTNGCSGNGKRCSGPSDVLKKVALIEDCRCVVCKKIGFQAQKQFEKKAVSVFDVECPVSEALDKITSYYNKVDKHQPVSLPR</sequence>
<dbReference type="SUPFAM" id="SSF53146">
    <property type="entry name" value="Nitrogenase accessory factor-like"/>
    <property type="match status" value="1"/>
</dbReference>
<dbReference type="Pfam" id="PF02579">
    <property type="entry name" value="Nitro_FeMo-Co"/>
    <property type="match status" value="1"/>
</dbReference>
<dbReference type="Proteomes" id="UP000199800">
    <property type="component" value="Unassembled WGS sequence"/>
</dbReference>
<protein>
    <submittedName>
        <fullName evidence="2">Dinitrogenase iron-molybdenum cofactor</fullName>
    </submittedName>
</protein>
<dbReference type="Gene3D" id="3.30.420.130">
    <property type="entry name" value="Dinitrogenase iron-molybdenum cofactor biosynthesis domain"/>
    <property type="match status" value="1"/>
</dbReference>
<dbReference type="InterPro" id="IPR051840">
    <property type="entry name" value="NifX/NifY_domain"/>
</dbReference>
<evidence type="ECO:0000313" key="3">
    <source>
        <dbReference type="Proteomes" id="UP000199800"/>
    </source>
</evidence>
<accession>A0A1I0AA90</accession>
<name>A0A1I0AA90_9FIRM</name>
<dbReference type="InterPro" id="IPR036105">
    <property type="entry name" value="DiNase_FeMo-co_biosyn_sf"/>
</dbReference>
<proteinExistence type="predicted"/>
<reference evidence="2 3" key="1">
    <citation type="submission" date="2016-10" db="EMBL/GenBank/DDBJ databases">
        <authorList>
            <person name="de Groot N.N."/>
        </authorList>
    </citation>
    <scope>NUCLEOTIDE SEQUENCE [LARGE SCALE GENOMIC DNA]</scope>
    <source>
        <strain evidence="2 3">DSM 1801</strain>
    </source>
</reference>
<dbReference type="AlphaFoldDB" id="A0A1I0AA90"/>
<gene>
    <name evidence="2" type="ORF">SAMN04487772_10541</name>
</gene>
<dbReference type="InterPro" id="IPR003731">
    <property type="entry name" value="Di-Nase_FeMo-co_biosynth"/>
</dbReference>
<feature type="domain" description="Dinitrogenase iron-molybdenum cofactor biosynthesis" evidence="1">
    <location>
        <begin position="11"/>
        <end position="122"/>
    </location>
</feature>
<evidence type="ECO:0000313" key="2">
    <source>
        <dbReference type="EMBL" id="SES90936.1"/>
    </source>
</evidence>
<dbReference type="PANTHER" id="PTHR33937:SF2">
    <property type="entry name" value="DINITROGENASE IRON-MOLYBDENUM COFACTOR BIOSYNTHESIS DOMAIN-CONTAINING PROTEIN"/>
    <property type="match status" value="1"/>
</dbReference>
<dbReference type="STRING" id="29364.SAMN04487772_10541"/>
<keyword evidence="3" id="KW-1185">Reference proteome</keyword>
<dbReference type="PANTHER" id="PTHR33937">
    <property type="entry name" value="IRON-MOLYBDENUM PROTEIN-RELATED-RELATED"/>
    <property type="match status" value="1"/>
</dbReference>